<comment type="caution">
    <text evidence="2">The sequence shown here is derived from an EMBL/GenBank/DDBJ whole genome shotgun (WGS) entry which is preliminary data.</text>
</comment>
<gene>
    <name evidence="2" type="ORF">FB561_4166</name>
</gene>
<evidence type="ECO:0000256" key="1">
    <source>
        <dbReference type="SAM" id="Phobius"/>
    </source>
</evidence>
<sequence>MNRWRLNLGAPTLALAIAGAVVLADTLAQRDVARDFLSTGRPATAYEVELKFSDGKGGLYIDRVDVVLRSAAGELVHADLKEFLGDAEGAKDGRQPPKPGTRYAPPLPILYQQDEPTEVIAVVDANDLAKPGGVLIVAGVMLSVGLLSFTVVVWYALRPTRGRRRH</sequence>
<keyword evidence="1" id="KW-0812">Transmembrane</keyword>
<keyword evidence="3" id="KW-1185">Reference proteome</keyword>
<organism evidence="2 3">
    <name type="scientific">Kribbella amoyensis</name>
    <dbReference type="NCBI Taxonomy" id="996641"/>
    <lineage>
        <taxon>Bacteria</taxon>
        <taxon>Bacillati</taxon>
        <taxon>Actinomycetota</taxon>
        <taxon>Actinomycetes</taxon>
        <taxon>Propionibacteriales</taxon>
        <taxon>Kribbellaceae</taxon>
        <taxon>Kribbella</taxon>
    </lineage>
</organism>
<evidence type="ECO:0000313" key="3">
    <source>
        <dbReference type="Proteomes" id="UP000318380"/>
    </source>
</evidence>
<name>A0A561BVT9_9ACTN</name>
<keyword evidence="1" id="KW-0472">Membrane</keyword>
<dbReference type="EMBL" id="VIVK01000001">
    <property type="protein sequence ID" value="TWD83015.1"/>
    <property type="molecule type" value="Genomic_DNA"/>
</dbReference>
<proteinExistence type="predicted"/>
<dbReference type="RefSeq" id="WP_145809049.1">
    <property type="nucleotide sequence ID" value="NZ_VIVK01000001.1"/>
</dbReference>
<feature type="transmembrane region" description="Helical" evidence="1">
    <location>
        <begin position="134"/>
        <end position="157"/>
    </location>
</feature>
<keyword evidence="1" id="KW-1133">Transmembrane helix</keyword>
<evidence type="ECO:0000313" key="2">
    <source>
        <dbReference type="EMBL" id="TWD83015.1"/>
    </source>
</evidence>
<protein>
    <submittedName>
        <fullName evidence="2">Uncharacterized protein</fullName>
    </submittedName>
</protein>
<dbReference type="Proteomes" id="UP000318380">
    <property type="component" value="Unassembled WGS sequence"/>
</dbReference>
<dbReference type="AlphaFoldDB" id="A0A561BVT9"/>
<reference evidence="2 3" key="1">
    <citation type="submission" date="2019-06" db="EMBL/GenBank/DDBJ databases">
        <title>Sequencing the genomes of 1000 actinobacteria strains.</title>
        <authorList>
            <person name="Klenk H.-P."/>
        </authorList>
    </citation>
    <scope>NUCLEOTIDE SEQUENCE [LARGE SCALE GENOMIC DNA]</scope>
    <source>
        <strain evidence="2 3">DSM 24683</strain>
    </source>
</reference>
<accession>A0A561BVT9</accession>